<dbReference type="GO" id="GO:0004535">
    <property type="term" value="F:poly(A)-specific ribonuclease activity"/>
    <property type="evidence" value="ECO:0007669"/>
    <property type="project" value="UniProtKB-ARBA"/>
</dbReference>
<dbReference type="PANTHER" id="PTHR12121:SF37">
    <property type="entry name" value="2',5'-PHOSPHODIESTERASE 12"/>
    <property type="match status" value="1"/>
</dbReference>
<evidence type="ECO:0000256" key="10">
    <source>
        <dbReference type="ARBA" id="ARBA00022946"/>
    </source>
</evidence>
<evidence type="ECO:0000256" key="3">
    <source>
        <dbReference type="ARBA" id="ARBA00022553"/>
    </source>
</evidence>
<dbReference type="InterPro" id="IPR048821">
    <property type="entry name" value="PDE12-like_N"/>
</dbReference>
<keyword evidence="10" id="KW-0809">Transit peptide</keyword>
<protein>
    <recommendedName>
        <fullName evidence="12">2',5'-phosphodiesterase 12</fullName>
    </recommendedName>
    <alternativeName>
        <fullName evidence="13">Mitochondrial deadenylase</fullName>
    </alternativeName>
</protein>
<dbReference type="Pfam" id="PF03372">
    <property type="entry name" value="Exo_endo_phos"/>
    <property type="match status" value="1"/>
</dbReference>
<evidence type="ECO:0000256" key="9">
    <source>
        <dbReference type="ARBA" id="ARBA00022842"/>
    </source>
</evidence>
<feature type="domain" description="2',5'-phosphodiesterase 12-like N-terminal" evidence="15">
    <location>
        <begin position="128"/>
        <end position="216"/>
    </location>
</feature>
<dbReference type="EMBL" id="KQ762207">
    <property type="protein sequence ID" value="OAD56041.1"/>
    <property type="molecule type" value="Genomic_DNA"/>
</dbReference>
<keyword evidence="5" id="KW-0540">Nuclease</keyword>
<name>A0A310SAE7_9HYME</name>
<evidence type="ECO:0000256" key="8">
    <source>
        <dbReference type="ARBA" id="ARBA00022839"/>
    </source>
</evidence>
<evidence type="ECO:0000313" key="16">
    <source>
        <dbReference type="EMBL" id="OAD56041.1"/>
    </source>
</evidence>
<evidence type="ECO:0000256" key="2">
    <source>
        <dbReference type="ARBA" id="ARBA00004305"/>
    </source>
</evidence>
<keyword evidence="6" id="KW-0479">Metal-binding</keyword>
<evidence type="ECO:0000256" key="11">
    <source>
        <dbReference type="ARBA" id="ARBA00023128"/>
    </source>
</evidence>
<dbReference type="SUPFAM" id="SSF56219">
    <property type="entry name" value="DNase I-like"/>
    <property type="match status" value="1"/>
</dbReference>
<keyword evidence="9" id="KW-0460">Magnesium</keyword>
<dbReference type="AlphaFoldDB" id="A0A310SAE7"/>
<evidence type="ECO:0000259" key="15">
    <source>
        <dbReference type="Pfam" id="PF21171"/>
    </source>
</evidence>
<dbReference type="GO" id="GO:0046872">
    <property type="term" value="F:metal ion binding"/>
    <property type="evidence" value="ECO:0007669"/>
    <property type="project" value="UniProtKB-KW"/>
</dbReference>
<dbReference type="InterPro" id="IPR050410">
    <property type="entry name" value="CCR4/nocturin_mRNA_transcr"/>
</dbReference>
<evidence type="ECO:0000256" key="12">
    <source>
        <dbReference type="ARBA" id="ARBA00072755"/>
    </source>
</evidence>
<comment type="cofactor">
    <cofactor evidence="1">
        <name>Mg(2+)</name>
        <dbReference type="ChEBI" id="CHEBI:18420"/>
    </cofactor>
</comment>
<evidence type="ECO:0000259" key="14">
    <source>
        <dbReference type="Pfam" id="PF03372"/>
    </source>
</evidence>
<proteinExistence type="predicted"/>
<dbReference type="FunFam" id="3.60.10.10:FF:000018">
    <property type="entry name" value="2',5'-phosphodiesterase 12"/>
    <property type="match status" value="1"/>
</dbReference>
<evidence type="ECO:0000256" key="6">
    <source>
        <dbReference type="ARBA" id="ARBA00022723"/>
    </source>
</evidence>
<dbReference type="InterPro" id="IPR036691">
    <property type="entry name" value="Endo/exonu/phosph_ase_sf"/>
</dbReference>
<dbReference type="GO" id="GO:0005759">
    <property type="term" value="C:mitochondrial matrix"/>
    <property type="evidence" value="ECO:0007669"/>
    <property type="project" value="UniProtKB-SubCell"/>
</dbReference>
<evidence type="ECO:0000256" key="1">
    <source>
        <dbReference type="ARBA" id="ARBA00001946"/>
    </source>
</evidence>
<keyword evidence="7" id="KW-0378">Hydrolase</keyword>
<dbReference type="Pfam" id="PF21171">
    <property type="entry name" value="PDE12-like_N"/>
    <property type="match status" value="1"/>
</dbReference>
<dbReference type="Gene3D" id="3.60.10.10">
    <property type="entry name" value="Endonuclease/exonuclease/phosphatase"/>
    <property type="match status" value="1"/>
</dbReference>
<keyword evidence="3" id="KW-0597">Phosphoprotein</keyword>
<keyword evidence="4" id="KW-0507">mRNA processing</keyword>
<evidence type="ECO:0000256" key="13">
    <source>
        <dbReference type="ARBA" id="ARBA00083541"/>
    </source>
</evidence>
<dbReference type="GO" id="GO:0000288">
    <property type="term" value="P:nuclear-transcribed mRNA catabolic process, deadenylation-dependent decay"/>
    <property type="evidence" value="ECO:0007669"/>
    <property type="project" value="TreeGrafter"/>
</dbReference>
<evidence type="ECO:0000313" key="17">
    <source>
        <dbReference type="Proteomes" id="UP000250275"/>
    </source>
</evidence>
<evidence type="ECO:0000256" key="5">
    <source>
        <dbReference type="ARBA" id="ARBA00022722"/>
    </source>
</evidence>
<reference evidence="16 17" key="1">
    <citation type="submission" date="2015-07" db="EMBL/GenBank/DDBJ databases">
        <title>The genome of Eufriesea mexicana.</title>
        <authorList>
            <person name="Pan H."/>
            <person name="Kapheim K."/>
        </authorList>
    </citation>
    <scope>NUCLEOTIDE SEQUENCE [LARGE SCALE GENOMIC DNA]</scope>
    <source>
        <strain evidence="16">0111107269</strain>
        <tissue evidence="16">Whole body</tissue>
    </source>
</reference>
<evidence type="ECO:0000256" key="7">
    <source>
        <dbReference type="ARBA" id="ARBA00022801"/>
    </source>
</evidence>
<sequence length="560" mass="64701">MNEAILLHEEGSDIFTMSLRYVQSDLNIDRQFNFNRRINEPISNFTRRIKTNIGLQVMKKMYCKQKKHSDFETPLSVLLNDTDNNHIKFVRDSSILDDNDTCKTILENSSNVKLIIFNTEYVLRQNIPFITKIELPSSILVDFPVYPSKFEGKNVNKLKSTFTWYKNEGKEWIQVGQDFLYVPCMSDIGSKLKISCVPRNDTECGPIIEITSNNAVQNGPVSCPFETRHAFTKYKLSGKSFRVTSYNILANIYSETQLSQETLYPYCPLYALSMDYRKLLILKELMGYKSDIICLQEVDNSVYKNDLQLALRVLHYDSIYNLKNDLREGLAIFYNQDRFDKLYSDYSVISQGVSLDDFNIILSKIENNNAKQTFGNRNTIIQILILRSKENPEILVIGNTHLYFLPIADHVRLLQAYYGLLYLRTYAKRVKNENPECNVSILYCGDFNSTPDKGIYQLMTQNYITKDHSDWRADPTEMVQDVVLTHDLNLSSACGIPEYTNFTATFSGCLDYIFYQTDYLAVEQVIPIPSKETLKTYTGLPSIVFPSDHLSLCVDLKWLK</sequence>
<feature type="domain" description="Endonuclease/exonuclease/phosphatase" evidence="14">
    <location>
        <begin position="246"/>
        <end position="549"/>
    </location>
</feature>
<organism evidence="16 17">
    <name type="scientific">Eufriesea mexicana</name>
    <dbReference type="NCBI Taxonomy" id="516756"/>
    <lineage>
        <taxon>Eukaryota</taxon>
        <taxon>Metazoa</taxon>
        <taxon>Ecdysozoa</taxon>
        <taxon>Arthropoda</taxon>
        <taxon>Hexapoda</taxon>
        <taxon>Insecta</taxon>
        <taxon>Pterygota</taxon>
        <taxon>Neoptera</taxon>
        <taxon>Endopterygota</taxon>
        <taxon>Hymenoptera</taxon>
        <taxon>Apocrita</taxon>
        <taxon>Aculeata</taxon>
        <taxon>Apoidea</taxon>
        <taxon>Anthophila</taxon>
        <taxon>Apidae</taxon>
        <taxon>Eufriesea</taxon>
    </lineage>
</organism>
<gene>
    <name evidence="16" type="ORF">WN48_03781</name>
</gene>
<dbReference type="PANTHER" id="PTHR12121">
    <property type="entry name" value="CARBON CATABOLITE REPRESSOR PROTEIN 4"/>
    <property type="match status" value="1"/>
</dbReference>
<comment type="subcellular location">
    <subcellularLocation>
        <location evidence="2">Mitochondrion matrix</location>
    </subcellularLocation>
</comment>
<dbReference type="InterPro" id="IPR005135">
    <property type="entry name" value="Endo/exonuclease/phosphatase"/>
</dbReference>
<keyword evidence="11" id="KW-0496">Mitochondrion</keyword>
<keyword evidence="17" id="KW-1185">Reference proteome</keyword>
<dbReference type="GO" id="GO:0006397">
    <property type="term" value="P:mRNA processing"/>
    <property type="evidence" value="ECO:0007669"/>
    <property type="project" value="UniProtKB-KW"/>
</dbReference>
<evidence type="ECO:0000256" key="4">
    <source>
        <dbReference type="ARBA" id="ARBA00022664"/>
    </source>
</evidence>
<dbReference type="OrthoDB" id="412787at2759"/>
<dbReference type="Proteomes" id="UP000250275">
    <property type="component" value="Unassembled WGS sequence"/>
</dbReference>
<accession>A0A310SAE7</accession>
<keyword evidence="8" id="KW-0269">Exonuclease</keyword>